<gene>
    <name evidence="7" type="ORF">ACFS2C_14715</name>
</gene>
<dbReference type="RefSeq" id="WP_377392162.1">
    <property type="nucleotide sequence ID" value="NZ_JBHSAN010000028.1"/>
</dbReference>
<dbReference type="Proteomes" id="UP001597478">
    <property type="component" value="Unassembled WGS sequence"/>
</dbReference>
<dbReference type="InterPro" id="IPR045229">
    <property type="entry name" value="TPP_enz"/>
</dbReference>
<sequence length="530" mass="55918">MPTVKDAFFGVLRDLGMTRIFSNPGSTEVDLLVDLPGDIEFVLGLHEGSVVGMATGWAIGSDRPALALLHTTAGLGNAVGALATARENRAPLVVLVGQQDRRHLTAEPFLAGQLEDLAGPYVVWATTPARPSDVPSLVARAHHEARVRRGPALVVVPMDDWQAEADKVRALTAPRSMTLASGVDEDACQELAARIAGASRPVVVAGARADESRCWAALTRLAERLRLPVWQEAFGARAGFPQTSPHFAGHLPAHRSGVRAALDPHDFVLVVGAASLRQYRYEPGPFFRDDVEVAVVSDDPADLTHSTADLAIMTPLAGFLDRLADIVQQRPADAGDLPAAQPRQTPWKPGETLLAQHVFGALAERLSPETVLVEESPSTRLDLQQHVPASRPLGFLSAAMGGLGFALPAAIGVKMAQPQRPVVAVVGDGSSLYGIQALWSAQRYGLGVLFVVLSNGAYAIMNHLAQVAGGKAPWPDFADVNVAGLATALGCPAKRVTSYEELVAELDALPSDLAGLPEPLVLDVVVGTST</sequence>
<evidence type="ECO:0000259" key="6">
    <source>
        <dbReference type="Pfam" id="PF02776"/>
    </source>
</evidence>
<comment type="caution">
    <text evidence="7">The sequence shown here is derived from an EMBL/GenBank/DDBJ whole genome shotgun (WGS) entry which is preliminary data.</text>
</comment>
<comment type="similarity">
    <text evidence="1 3">Belongs to the TPP enzyme family.</text>
</comment>
<dbReference type="PROSITE" id="PS00187">
    <property type="entry name" value="TPP_ENZYMES"/>
    <property type="match status" value="1"/>
</dbReference>
<organism evidence="7 8">
    <name type="scientific">Prauserella oleivorans</name>
    <dbReference type="NCBI Taxonomy" id="1478153"/>
    <lineage>
        <taxon>Bacteria</taxon>
        <taxon>Bacillati</taxon>
        <taxon>Actinomycetota</taxon>
        <taxon>Actinomycetes</taxon>
        <taxon>Pseudonocardiales</taxon>
        <taxon>Pseudonocardiaceae</taxon>
        <taxon>Prauserella</taxon>
    </lineage>
</organism>
<dbReference type="CDD" id="cd07035">
    <property type="entry name" value="TPP_PYR_POX_like"/>
    <property type="match status" value="1"/>
</dbReference>
<protein>
    <submittedName>
        <fullName evidence="7">Thiamine pyrophosphate-dependent enzyme</fullName>
    </submittedName>
</protein>
<dbReference type="SUPFAM" id="SSF52467">
    <property type="entry name" value="DHS-like NAD/FAD-binding domain"/>
    <property type="match status" value="1"/>
</dbReference>
<evidence type="ECO:0000256" key="3">
    <source>
        <dbReference type="RuleBase" id="RU362132"/>
    </source>
</evidence>
<evidence type="ECO:0000259" key="5">
    <source>
        <dbReference type="Pfam" id="PF02775"/>
    </source>
</evidence>
<feature type="domain" description="Thiamine pyrophosphate enzyme central" evidence="4">
    <location>
        <begin position="189"/>
        <end position="323"/>
    </location>
</feature>
<keyword evidence="8" id="KW-1185">Reference proteome</keyword>
<dbReference type="PANTHER" id="PTHR18968:SF133">
    <property type="entry name" value="BENZOYLFORMATE DECARBOXYLASE"/>
    <property type="match status" value="1"/>
</dbReference>
<evidence type="ECO:0000259" key="4">
    <source>
        <dbReference type="Pfam" id="PF00205"/>
    </source>
</evidence>
<dbReference type="PANTHER" id="PTHR18968">
    <property type="entry name" value="THIAMINE PYROPHOSPHATE ENZYMES"/>
    <property type="match status" value="1"/>
</dbReference>
<dbReference type="EMBL" id="JBHUOF010000019">
    <property type="protein sequence ID" value="MFD2800644.1"/>
    <property type="molecule type" value="Genomic_DNA"/>
</dbReference>
<evidence type="ECO:0000256" key="2">
    <source>
        <dbReference type="ARBA" id="ARBA00023052"/>
    </source>
</evidence>
<dbReference type="Gene3D" id="3.40.50.1220">
    <property type="entry name" value="TPP-binding domain"/>
    <property type="match status" value="1"/>
</dbReference>
<dbReference type="InterPro" id="IPR000399">
    <property type="entry name" value="TPP-bd_CS"/>
</dbReference>
<dbReference type="Pfam" id="PF02775">
    <property type="entry name" value="TPP_enzyme_C"/>
    <property type="match status" value="1"/>
</dbReference>
<dbReference type="SUPFAM" id="SSF52518">
    <property type="entry name" value="Thiamin diphosphate-binding fold (THDP-binding)"/>
    <property type="match status" value="2"/>
</dbReference>
<dbReference type="Pfam" id="PF02776">
    <property type="entry name" value="TPP_enzyme_N"/>
    <property type="match status" value="1"/>
</dbReference>
<dbReference type="CDD" id="cd02002">
    <property type="entry name" value="TPP_BFDC"/>
    <property type="match status" value="1"/>
</dbReference>
<dbReference type="InterPro" id="IPR012001">
    <property type="entry name" value="Thiamin_PyroP_enz_TPP-bd_dom"/>
</dbReference>
<dbReference type="Pfam" id="PF00205">
    <property type="entry name" value="TPP_enzyme_M"/>
    <property type="match status" value="1"/>
</dbReference>
<reference evidence="8" key="1">
    <citation type="journal article" date="2019" name="Int. J. Syst. Evol. Microbiol.">
        <title>The Global Catalogue of Microorganisms (GCM) 10K type strain sequencing project: providing services to taxonomists for standard genome sequencing and annotation.</title>
        <authorList>
            <consortium name="The Broad Institute Genomics Platform"/>
            <consortium name="The Broad Institute Genome Sequencing Center for Infectious Disease"/>
            <person name="Wu L."/>
            <person name="Ma J."/>
        </authorList>
    </citation>
    <scope>NUCLEOTIDE SEQUENCE [LARGE SCALE GENOMIC DNA]</scope>
    <source>
        <strain evidence="8">IBRC-M 10906</strain>
    </source>
</reference>
<dbReference type="Gene3D" id="3.40.50.970">
    <property type="match status" value="2"/>
</dbReference>
<feature type="domain" description="Thiamine pyrophosphate enzyme TPP-binding" evidence="5">
    <location>
        <begin position="382"/>
        <end position="509"/>
    </location>
</feature>
<dbReference type="InterPro" id="IPR011766">
    <property type="entry name" value="TPP_enzyme_TPP-bd"/>
</dbReference>
<dbReference type="InterPro" id="IPR029061">
    <property type="entry name" value="THDP-binding"/>
</dbReference>
<name>A0ABW5WB03_9PSEU</name>
<keyword evidence="2 3" id="KW-0786">Thiamine pyrophosphate</keyword>
<feature type="domain" description="Thiamine pyrophosphate enzyme N-terminal TPP-binding" evidence="6">
    <location>
        <begin position="3"/>
        <end position="105"/>
    </location>
</feature>
<proteinExistence type="inferred from homology"/>
<dbReference type="InterPro" id="IPR012000">
    <property type="entry name" value="Thiamin_PyroP_enz_cen_dom"/>
</dbReference>
<evidence type="ECO:0000313" key="7">
    <source>
        <dbReference type="EMBL" id="MFD2800644.1"/>
    </source>
</evidence>
<dbReference type="InterPro" id="IPR029035">
    <property type="entry name" value="DHS-like_NAD/FAD-binding_dom"/>
</dbReference>
<accession>A0ABW5WB03</accession>
<evidence type="ECO:0000256" key="1">
    <source>
        <dbReference type="ARBA" id="ARBA00007812"/>
    </source>
</evidence>
<evidence type="ECO:0000313" key="8">
    <source>
        <dbReference type="Proteomes" id="UP001597478"/>
    </source>
</evidence>